<evidence type="ECO:0000313" key="4">
    <source>
        <dbReference type="Proteomes" id="UP000314294"/>
    </source>
</evidence>
<sequence length="299" mass="33352">MKYSHLVFLSWSRIFFSISASVSVSSRGHHWSASPVLRMAISTVGRGFSLQETRAAAESDHQATRPPDHQTPRPPGQTEWKKTSETHLDEDPVVRCSSWRNPGSLVLQTHLDEDPLVRCSSWRNPGSLVLQTHLDDDPLVRLLLQDPVRGVGLDLLADGGGDGGDEGQRVQVQVVTQNLCEHLRGHQLLCGRSGGLQKGLSVWTTTPRGLLPFMFHVKASRSFWPSISMSRRIGTSDSSWAAFSWITAGSWSSKLRHDHVSHHRGKVLFLSRPMRLRLMVVEHGTASRWWELLGSVGTH</sequence>
<feature type="chain" id="PRO_5021298003" evidence="2">
    <location>
        <begin position="21"/>
        <end position="299"/>
    </location>
</feature>
<keyword evidence="4" id="KW-1185">Reference proteome</keyword>
<feature type="signal peptide" evidence="2">
    <location>
        <begin position="1"/>
        <end position="20"/>
    </location>
</feature>
<comment type="caution">
    <text evidence="3">The sequence shown here is derived from an EMBL/GenBank/DDBJ whole genome shotgun (WGS) entry which is preliminary data.</text>
</comment>
<evidence type="ECO:0000256" key="2">
    <source>
        <dbReference type="SAM" id="SignalP"/>
    </source>
</evidence>
<evidence type="ECO:0000256" key="1">
    <source>
        <dbReference type="SAM" id="MobiDB-lite"/>
    </source>
</evidence>
<dbReference type="OrthoDB" id="1716531at2759"/>
<feature type="region of interest" description="Disordered" evidence="1">
    <location>
        <begin position="53"/>
        <end position="87"/>
    </location>
</feature>
<evidence type="ECO:0000313" key="3">
    <source>
        <dbReference type="EMBL" id="TNN30284.1"/>
    </source>
</evidence>
<proteinExistence type="predicted"/>
<dbReference type="EMBL" id="SRLO01004665">
    <property type="protein sequence ID" value="TNN30284.1"/>
    <property type="molecule type" value="Genomic_DNA"/>
</dbReference>
<reference evidence="3 4" key="1">
    <citation type="submission" date="2019-03" db="EMBL/GenBank/DDBJ databases">
        <title>First draft genome of Liparis tanakae, snailfish: a comprehensive survey of snailfish specific genes.</title>
        <authorList>
            <person name="Kim W."/>
            <person name="Song I."/>
            <person name="Jeong J.-H."/>
            <person name="Kim D."/>
            <person name="Kim S."/>
            <person name="Ryu S."/>
            <person name="Song J.Y."/>
            <person name="Lee S.K."/>
        </authorList>
    </citation>
    <scope>NUCLEOTIDE SEQUENCE [LARGE SCALE GENOMIC DNA]</scope>
    <source>
        <tissue evidence="3">Muscle</tissue>
    </source>
</reference>
<name>A0A4Z2EPF8_9TELE</name>
<dbReference type="Proteomes" id="UP000314294">
    <property type="component" value="Unassembled WGS sequence"/>
</dbReference>
<keyword evidence="2" id="KW-0732">Signal</keyword>
<dbReference type="AlphaFoldDB" id="A0A4Z2EPF8"/>
<accession>A0A4Z2EPF8</accession>
<feature type="compositionally biased region" description="Basic and acidic residues" evidence="1">
    <location>
        <begin position="55"/>
        <end position="71"/>
    </location>
</feature>
<gene>
    <name evidence="3" type="ORF">EYF80_059565</name>
</gene>
<protein>
    <submittedName>
        <fullName evidence="3">Uncharacterized protein</fullName>
    </submittedName>
</protein>
<organism evidence="3 4">
    <name type="scientific">Liparis tanakae</name>
    <name type="common">Tanaka's snailfish</name>
    <dbReference type="NCBI Taxonomy" id="230148"/>
    <lineage>
        <taxon>Eukaryota</taxon>
        <taxon>Metazoa</taxon>
        <taxon>Chordata</taxon>
        <taxon>Craniata</taxon>
        <taxon>Vertebrata</taxon>
        <taxon>Euteleostomi</taxon>
        <taxon>Actinopterygii</taxon>
        <taxon>Neopterygii</taxon>
        <taxon>Teleostei</taxon>
        <taxon>Neoteleostei</taxon>
        <taxon>Acanthomorphata</taxon>
        <taxon>Eupercaria</taxon>
        <taxon>Perciformes</taxon>
        <taxon>Cottioidei</taxon>
        <taxon>Cottales</taxon>
        <taxon>Liparidae</taxon>
        <taxon>Liparis</taxon>
    </lineage>
</organism>